<dbReference type="InterPro" id="IPR050194">
    <property type="entry name" value="Glycosyltransferase_grp1"/>
</dbReference>
<accession>A0A5B8CBS2</accession>
<dbReference type="EMBL" id="CP040915">
    <property type="protein sequence ID" value="QDC26772.1"/>
    <property type="molecule type" value="Genomic_DNA"/>
</dbReference>
<dbReference type="Proteomes" id="UP000314616">
    <property type="component" value="Chromosome"/>
</dbReference>
<keyword evidence="2" id="KW-0328">Glycosyltransferase</keyword>
<dbReference type="GO" id="GO:0016758">
    <property type="term" value="F:hexosyltransferase activity"/>
    <property type="evidence" value="ECO:0007669"/>
    <property type="project" value="TreeGrafter"/>
</dbReference>
<protein>
    <recommendedName>
        <fullName evidence="1">D-inositol 3-phosphate glycosyltransferase</fullName>
    </recommendedName>
</protein>
<reference evidence="6 7" key="1">
    <citation type="submission" date="2019-05" db="EMBL/GenBank/DDBJ databases">
        <title>Georgenia *** sp. nov., and Georgenia *** sp. nov., isolated from the intestinal contents of plateau pika (Ochotona curzoniae) in the Qinghai-Tibet plateau of China.</title>
        <authorList>
            <person name="Tian Z."/>
        </authorList>
    </citation>
    <scope>NUCLEOTIDE SEQUENCE [LARGE SCALE GENOMIC DNA]</scope>
    <source>
        <strain evidence="6 7">Z443</strain>
    </source>
</reference>
<dbReference type="InterPro" id="IPR028098">
    <property type="entry name" value="Glyco_trans_4-like_N"/>
</dbReference>
<evidence type="ECO:0000256" key="1">
    <source>
        <dbReference type="ARBA" id="ARBA00021292"/>
    </source>
</evidence>
<organism evidence="6 7">
    <name type="scientific">Georgenia yuyongxinii</name>
    <dbReference type="NCBI Taxonomy" id="2589797"/>
    <lineage>
        <taxon>Bacteria</taxon>
        <taxon>Bacillati</taxon>
        <taxon>Actinomycetota</taxon>
        <taxon>Actinomycetes</taxon>
        <taxon>Micrococcales</taxon>
        <taxon>Bogoriellaceae</taxon>
        <taxon>Georgenia</taxon>
    </lineage>
</organism>
<dbReference type="InterPro" id="IPR001296">
    <property type="entry name" value="Glyco_trans_1"/>
</dbReference>
<evidence type="ECO:0000256" key="3">
    <source>
        <dbReference type="ARBA" id="ARBA00022679"/>
    </source>
</evidence>
<feature type="domain" description="Glycosyltransferase subfamily 4-like N-terminal" evidence="5">
    <location>
        <begin position="15"/>
        <end position="200"/>
    </location>
</feature>
<evidence type="ECO:0000313" key="6">
    <source>
        <dbReference type="EMBL" id="QDC26772.1"/>
    </source>
</evidence>
<sequence>MARIVHISDCYPPRVGGIETQVHDLAARQARAGHEVHVLTATGAPGAPAGAETVARSVSAAAGGVAERADQPGGAGEAQVHRFASRVTFGLPVHPREATLLRRALAELRPDVVHVHVGVVSPFAYDGARAARALGLPLAMTWHCMLDGVVPLLRVGAALAGWRRSSAALSAVSAVAGLRVAEVMAVPQEEVRVVPNGLDVTAWAPALMPTGGPGGRWAGAPAEAPLPPDGPLRVVATQRLAPRKRPVPLLRIINQVHERLGRDNAGHPRVHLTLIGAGPTDRAVLAEITRLGLQDVVEVTGKLPRPEVKARYRDEHVFIAPARLEAFGIAALEARAAGLVVVAGRGTGVSEFVRDGVDGLLTPDGSDGLRDTAADEALADALVRLAGADGPLRDMLAHNRSTPPAADWADVLAAADALYARAQDLRAVAAGS</sequence>
<dbReference type="OrthoDB" id="9802525at2"/>
<dbReference type="AlphaFoldDB" id="A0A5B8CBS2"/>
<evidence type="ECO:0000313" key="7">
    <source>
        <dbReference type="Proteomes" id="UP000314616"/>
    </source>
</evidence>
<dbReference type="Pfam" id="PF13439">
    <property type="entry name" value="Glyco_transf_4"/>
    <property type="match status" value="1"/>
</dbReference>
<evidence type="ECO:0000256" key="2">
    <source>
        <dbReference type="ARBA" id="ARBA00022676"/>
    </source>
</evidence>
<keyword evidence="3 6" id="KW-0808">Transferase</keyword>
<dbReference type="SUPFAM" id="SSF53756">
    <property type="entry name" value="UDP-Glycosyltransferase/glycogen phosphorylase"/>
    <property type="match status" value="1"/>
</dbReference>
<dbReference type="PANTHER" id="PTHR45947">
    <property type="entry name" value="SULFOQUINOVOSYL TRANSFERASE SQD2"/>
    <property type="match status" value="1"/>
</dbReference>
<dbReference type="GO" id="GO:1901137">
    <property type="term" value="P:carbohydrate derivative biosynthetic process"/>
    <property type="evidence" value="ECO:0007669"/>
    <property type="project" value="UniProtKB-ARBA"/>
</dbReference>
<proteinExistence type="predicted"/>
<dbReference type="Pfam" id="PF00534">
    <property type="entry name" value="Glycos_transf_1"/>
    <property type="match status" value="1"/>
</dbReference>
<dbReference type="KEGG" id="gyu:FE374_15380"/>
<evidence type="ECO:0000259" key="4">
    <source>
        <dbReference type="Pfam" id="PF00534"/>
    </source>
</evidence>
<dbReference type="PANTHER" id="PTHR45947:SF3">
    <property type="entry name" value="SULFOQUINOVOSYL TRANSFERASE SQD2"/>
    <property type="match status" value="1"/>
</dbReference>
<dbReference type="Gene3D" id="3.40.50.2000">
    <property type="entry name" value="Glycogen Phosphorylase B"/>
    <property type="match status" value="2"/>
</dbReference>
<gene>
    <name evidence="6" type="ORF">FE374_15380</name>
</gene>
<evidence type="ECO:0000259" key="5">
    <source>
        <dbReference type="Pfam" id="PF13439"/>
    </source>
</evidence>
<feature type="domain" description="Glycosyl transferase family 1" evidence="4">
    <location>
        <begin position="227"/>
        <end position="367"/>
    </location>
</feature>
<name>A0A5B8CBS2_9MICO</name>
<dbReference type="CDD" id="cd03801">
    <property type="entry name" value="GT4_PimA-like"/>
    <property type="match status" value="1"/>
</dbReference>